<dbReference type="GO" id="GO:0006412">
    <property type="term" value="P:translation"/>
    <property type="evidence" value="ECO:0007669"/>
    <property type="project" value="UniProtKB-UniRule"/>
</dbReference>
<dbReference type="HAMAP" id="MF_00374">
    <property type="entry name" value="Ribosomal_uL29"/>
    <property type="match status" value="1"/>
</dbReference>
<dbReference type="GO" id="GO:0003735">
    <property type="term" value="F:structural constituent of ribosome"/>
    <property type="evidence" value="ECO:0007669"/>
    <property type="project" value="InterPro"/>
</dbReference>
<organism evidence="6 7">
    <name type="scientific">Candidatus Woesebacteria bacterium GW2011_GWB1_39_12</name>
    <dbReference type="NCBI Taxonomy" id="1618574"/>
    <lineage>
        <taxon>Bacteria</taxon>
        <taxon>Candidatus Woeseibacteriota</taxon>
    </lineage>
</organism>
<dbReference type="InterPro" id="IPR001854">
    <property type="entry name" value="Ribosomal_uL29"/>
</dbReference>
<dbReference type="SUPFAM" id="SSF46561">
    <property type="entry name" value="Ribosomal protein L29 (L29p)"/>
    <property type="match status" value="1"/>
</dbReference>
<evidence type="ECO:0000256" key="3">
    <source>
        <dbReference type="ARBA" id="ARBA00023274"/>
    </source>
</evidence>
<dbReference type="Pfam" id="PF00831">
    <property type="entry name" value="Ribosomal_L29"/>
    <property type="match status" value="1"/>
</dbReference>
<dbReference type="EMBL" id="LBWB01000043">
    <property type="protein sequence ID" value="KKQ97858.1"/>
    <property type="molecule type" value="Genomic_DNA"/>
</dbReference>
<dbReference type="GO" id="GO:0005840">
    <property type="term" value="C:ribosome"/>
    <property type="evidence" value="ECO:0007669"/>
    <property type="project" value="UniProtKB-KW"/>
</dbReference>
<accession>A0A0G0M114</accession>
<reference evidence="6 7" key="1">
    <citation type="journal article" date="2015" name="Nature">
        <title>rRNA introns, odd ribosomes, and small enigmatic genomes across a large radiation of phyla.</title>
        <authorList>
            <person name="Brown C.T."/>
            <person name="Hug L.A."/>
            <person name="Thomas B.C."/>
            <person name="Sharon I."/>
            <person name="Castelle C.J."/>
            <person name="Singh A."/>
            <person name="Wilkins M.J."/>
            <person name="Williams K.H."/>
            <person name="Banfield J.F."/>
        </authorList>
    </citation>
    <scope>NUCLEOTIDE SEQUENCE [LARGE SCALE GENOMIC DNA]</scope>
</reference>
<dbReference type="NCBIfam" id="TIGR00012">
    <property type="entry name" value="L29"/>
    <property type="match status" value="1"/>
</dbReference>
<dbReference type="Gene3D" id="1.10.287.310">
    <property type="match status" value="1"/>
</dbReference>
<name>A0A0G0M114_9BACT</name>
<protein>
    <recommendedName>
        <fullName evidence="4 5">Large ribosomal subunit protein uL29</fullName>
    </recommendedName>
</protein>
<dbReference type="InterPro" id="IPR018254">
    <property type="entry name" value="Ribosomal_uL29_CS"/>
</dbReference>
<evidence type="ECO:0000256" key="2">
    <source>
        <dbReference type="ARBA" id="ARBA00022980"/>
    </source>
</evidence>
<evidence type="ECO:0000313" key="6">
    <source>
        <dbReference type="EMBL" id="KKQ97858.1"/>
    </source>
</evidence>
<comment type="similarity">
    <text evidence="1 5">Belongs to the universal ribosomal protein uL29 family.</text>
</comment>
<sequence>MKKKDLQDLRAKGTEELNKKAAEMGLELIKVKAKLLGSKEKNLKKVKFIRRDLAQISTIIREKEILKESNRKFAKTDDDENSTEKLES</sequence>
<evidence type="ECO:0000256" key="5">
    <source>
        <dbReference type="HAMAP-Rule" id="MF_00374"/>
    </source>
</evidence>
<evidence type="ECO:0000313" key="7">
    <source>
        <dbReference type="Proteomes" id="UP000033881"/>
    </source>
</evidence>
<keyword evidence="2 5" id="KW-0689">Ribosomal protein</keyword>
<keyword evidence="3 5" id="KW-0687">Ribonucleoprotein</keyword>
<comment type="caution">
    <text evidence="6">The sequence shown here is derived from an EMBL/GenBank/DDBJ whole genome shotgun (WGS) entry which is preliminary data.</text>
</comment>
<dbReference type="Proteomes" id="UP000033881">
    <property type="component" value="Unassembled WGS sequence"/>
</dbReference>
<evidence type="ECO:0000256" key="1">
    <source>
        <dbReference type="ARBA" id="ARBA00009254"/>
    </source>
</evidence>
<dbReference type="InterPro" id="IPR036049">
    <property type="entry name" value="Ribosomal_uL29_sf"/>
</dbReference>
<dbReference type="PROSITE" id="PS00579">
    <property type="entry name" value="RIBOSOMAL_L29"/>
    <property type="match status" value="1"/>
</dbReference>
<proteinExistence type="inferred from homology"/>
<dbReference type="STRING" id="1618574.UT24_C0043G0017"/>
<evidence type="ECO:0000256" key="4">
    <source>
        <dbReference type="ARBA" id="ARBA00035204"/>
    </source>
</evidence>
<gene>
    <name evidence="5" type="primary">rpmC</name>
    <name evidence="6" type="ORF">UT24_C0043G0017</name>
</gene>
<dbReference type="AlphaFoldDB" id="A0A0G0M114"/>
<dbReference type="GO" id="GO:1990904">
    <property type="term" value="C:ribonucleoprotein complex"/>
    <property type="evidence" value="ECO:0007669"/>
    <property type="project" value="UniProtKB-KW"/>
</dbReference>